<name>A0ABX1NHY0_9RHOO</name>
<feature type="compositionally biased region" description="Basic and acidic residues" evidence="1">
    <location>
        <begin position="79"/>
        <end position="88"/>
    </location>
</feature>
<feature type="compositionally biased region" description="Basic and acidic residues" evidence="1">
    <location>
        <begin position="95"/>
        <end position="104"/>
    </location>
</feature>
<feature type="signal peptide" evidence="2">
    <location>
        <begin position="1"/>
        <end position="24"/>
    </location>
</feature>
<evidence type="ECO:0000313" key="3">
    <source>
        <dbReference type="EMBL" id="NMF98927.1"/>
    </source>
</evidence>
<keyword evidence="4" id="KW-1185">Reference proteome</keyword>
<organism evidence="3 4">
    <name type="scientific">Aromatoleum toluolicum</name>
    <dbReference type="NCBI Taxonomy" id="90060"/>
    <lineage>
        <taxon>Bacteria</taxon>
        <taxon>Pseudomonadati</taxon>
        <taxon>Pseudomonadota</taxon>
        <taxon>Betaproteobacteria</taxon>
        <taxon>Rhodocyclales</taxon>
        <taxon>Rhodocyclaceae</taxon>
        <taxon>Aromatoleum</taxon>
    </lineage>
</organism>
<dbReference type="Proteomes" id="UP000634522">
    <property type="component" value="Unassembled WGS sequence"/>
</dbReference>
<dbReference type="RefSeq" id="WP_169141609.1">
    <property type="nucleotide sequence ID" value="NZ_WTVS01000034.1"/>
</dbReference>
<feature type="chain" id="PRO_5046600379" evidence="2">
    <location>
        <begin position="25"/>
        <end position="110"/>
    </location>
</feature>
<sequence length="110" mass="11536">MKTFPRKLAAAIIVLGFATSASYAATVSTAASPQGSQEDVPVTMLAKKGADDPKPHPRPDDTGCDDHGTDICRSIVAKKGADDPRPEPESDDVGCDDHGSDRCRATVKQV</sequence>
<evidence type="ECO:0000256" key="1">
    <source>
        <dbReference type="SAM" id="MobiDB-lite"/>
    </source>
</evidence>
<feature type="compositionally biased region" description="Basic and acidic residues" evidence="1">
    <location>
        <begin position="48"/>
        <end position="70"/>
    </location>
</feature>
<proteinExistence type="predicted"/>
<reference evidence="3 4" key="1">
    <citation type="submission" date="2019-12" db="EMBL/GenBank/DDBJ databases">
        <title>Comparative genomics gives insights into the taxonomy of the Azoarcus-Aromatoleum group and reveals separate origins of nif in the plant-associated Azoarcus and non-plant-associated Aromatoleum sub-groups.</title>
        <authorList>
            <person name="Lafos M."/>
            <person name="Maluk M."/>
            <person name="Batista M."/>
            <person name="Junghare M."/>
            <person name="Carmona M."/>
            <person name="Faoro H."/>
            <person name="Cruz L.M."/>
            <person name="Battistoni F."/>
            <person name="De Souza E."/>
            <person name="Pedrosa F."/>
            <person name="Chen W.-M."/>
            <person name="Poole P.S."/>
            <person name="Dixon R.A."/>
            <person name="James E.K."/>
        </authorList>
    </citation>
    <scope>NUCLEOTIDE SEQUENCE [LARGE SCALE GENOMIC DNA]</scope>
    <source>
        <strain evidence="3 4">T</strain>
    </source>
</reference>
<accession>A0ABX1NHY0</accession>
<evidence type="ECO:0000256" key="2">
    <source>
        <dbReference type="SAM" id="SignalP"/>
    </source>
</evidence>
<dbReference type="EMBL" id="WTVS01000034">
    <property type="protein sequence ID" value="NMF98927.1"/>
    <property type="molecule type" value="Genomic_DNA"/>
</dbReference>
<feature type="region of interest" description="Disordered" evidence="1">
    <location>
        <begin position="28"/>
        <end position="110"/>
    </location>
</feature>
<keyword evidence="2" id="KW-0732">Signal</keyword>
<comment type="caution">
    <text evidence="3">The sequence shown here is derived from an EMBL/GenBank/DDBJ whole genome shotgun (WGS) entry which is preliminary data.</text>
</comment>
<evidence type="ECO:0000313" key="4">
    <source>
        <dbReference type="Proteomes" id="UP000634522"/>
    </source>
</evidence>
<gene>
    <name evidence="3" type="ORF">GPA27_16230</name>
</gene>
<protein>
    <submittedName>
        <fullName evidence="3">Uncharacterized protein</fullName>
    </submittedName>
</protein>